<dbReference type="Pfam" id="PF12833">
    <property type="entry name" value="HTH_18"/>
    <property type="match status" value="1"/>
</dbReference>
<dbReference type="EMBL" id="JAGSOY010000109">
    <property type="protein sequence ID" value="MBU2713842.1"/>
    <property type="molecule type" value="Genomic_DNA"/>
</dbReference>
<evidence type="ECO:0000256" key="1">
    <source>
        <dbReference type="ARBA" id="ARBA00023015"/>
    </source>
</evidence>
<evidence type="ECO:0000256" key="2">
    <source>
        <dbReference type="ARBA" id="ARBA00023125"/>
    </source>
</evidence>
<evidence type="ECO:0000313" key="6">
    <source>
        <dbReference type="Proteomes" id="UP000690515"/>
    </source>
</evidence>
<dbReference type="PANTHER" id="PTHR47894">
    <property type="entry name" value="HTH-TYPE TRANSCRIPTIONAL REGULATOR GADX"/>
    <property type="match status" value="1"/>
</dbReference>
<name>A0ABS5ZID9_9GAMM</name>
<dbReference type="Pfam" id="PF12625">
    <property type="entry name" value="Arabinose_bd"/>
    <property type="match status" value="1"/>
</dbReference>
<dbReference type="InterPro" id="IPR018060">
    <property type="entry name" value="HTH_AraC"/>
</dbReference>
<protein>
    <submittedName>
        <fullName evidence="5">AraC family transcriptional regulator</fullName>
    </submittedName>
</protein>
<dbReference type="InterPro" id="IPR018062">
    <property type="entry name" value="HTH_AraC-typ_CS"/>
</dbReference>
<sequence>MPQKVTIEANTLLGEVSWGSLLPYLHYANQLGINTQQLLQQLDITSCTDTGERLPGESAQRLLLTLINQANDALFGLHAAQFIQPASYNVLGYITMNCATLNDAIQRITPYEKLVGDMGRTSLNYLAEQLRISWSCIYTNTTIKRHMVEHCFAAWTHYARWITGKHERTPIVVHFTHDCPLDNSYHEYEQLFNCPVLFKQPENSLDISLTDLQTPLQQASPALLKTLEQHAQHVVATLTPQNSSLAERVKVIIRQQLSCDGTLTKEVVAKQLTMTTRTLHRHLQHEQTTFQQLLDHVRMEQAKSLLKDSAITIHTIAENLGFTEVRSFQRSFKRWTGSTPSHYRLEQVTKHTITKN</sequence>
<dbReference type="SUPFAM" id="SSF46689">
    <property type="entry name" value="Homeodomain-like"/>
    <property type="match status" value="1"/>
</dbReference>
<dbReference type="PRINTS" id="PR00032">
    <property type="entry name" value="HTHARAC"/>
</dbReference>
<reference evidence="5 6" key="1">
    <citation type="submission" date="2021-04" db="EMBL/GenBank/DDBJ databases">
        <authorList>
            <person name="Pira H."/>
            <person name="Risdian C."/>
            <person name="Wink J."/>
        </authorList>
    </citation>
    <scope>NUCLEOTIDE SEQUENCE [LARGE SCALE GENOMIC DNA]</scope>
    <source>
        <strain evidence="5 6">WH53</strain>
    </source>
</reference>
<dbReference type="InterPro" id="IPR009057">
    <property type="entry name" value="Homeodomain-like_sf"/>
</dbReference>
<evidence type="ECO:0000259" key="4">
    <source>
        <dbReference type="PROSITE" id="PS01124"/>
    </source>
</evidence>
<dbReference type="PROSITE" id="PS00041">
    <property type="entry name" value="HTH_ARAC_FAMILY_1"/>
    <property type="match status" value="1"/>
</dbReference>
<dbReference type="SMART" id="SM00342">
    <property type="entry name" value="HTH_ARAC"/>
    <property type="match status" value="1"/>
</dbReference>
<comment type="caution">
    <text evidence="5">The sequence shown here is derived from an EMBL/GenBank/DDBJ whole genome shotgun (WGS) entry which is preliminary data.</text>
</comment>
<dbReference type="RefSeq" id="WP_215822123.1">
    <property type="nucleotide sequence ID" value="NZ_JAGSOY010000109.1"/>
</dbReference>
<gene>
    <name evidence="5" type="ORF">KCG35_22575</name>
</gene>
<dbReference type="InterPro" id="IPR032687">
    <property type="entry name" value="AraC-type_N"/>
</dbReference>
<accession>A0ABS5ZID9</accession>
<keyword evidence="2" id="KW-0238">DNA-binding</keyword>
<dbReference type="PANTHER" id="PTHR47894:SF1">
    <property type="entry name" value="HTH-TYPE TRANSCRIPTIONAL REGULATOR VQSM"/>
    <property type="match status" value="1"/>
</dbReference>
<proteinExistence type="predicted"/>
<dbReference type="InterPro" id="IPR020449">
    <property type="entry name" value="Tscrpt_reg_AraC-type_HTH"/>
</dbReference>
<keyword evidence="3" id="KW-0804">Transcription</keyword>
<keyword evidence="6" id="KW-1185">Reference proteome</keyword>
<dbReference type="PROSITE" id="PS01124">
    <property type="entry name" value="HTH_ARAC_FAMILY_2"/>
    <property type="match status" value="1"/>
</dbReference>
<dbReference type="Gene3D" id="1.10.10.60">
    <property type="entry name" value="Homeodomain-like"/>
    <property type="match status" value="1"/>
</dbReference>
<dbReference type="Proteomes" id="UP000690515">
    <property type="component" value="Unassembled WGS sequence"/>
</dbReference>
<organism evidence="5 6">
    <name type="scientific">Zooshikella harenae</name>
    <dbReference type="NCBI Taxonomy" id="2827238"/>
    <lineage>
        <taxon>Bacteria</taxon>
        <taxon>Pseudomonadati</taxon>
        <taxon>Pseudomonadota</taxon>
        <taxon>Gammaproteobacteria</taxon>
        <taxon>Oceanospirillales</taxon>
        <taxon>Zooshikellaceae</taxon>
        <taxon>Zooshikella</taxon>
    </lineage>
</organism>
<evidence type="ECO:0000256" key="3">
    <source>
        <dbReference type="ARBA" id="ARBA00023163"/>
    </source>
</evidence>
<evidence type="ECO:0000313" key="5">
    <source>
        <dbReference type="EMBL" id="MBU2713842.1"/>
    </source>
</evidence>
<keyword evidence="1" id="KW-0805">Transcription regulation</keyword>
<feature type="domain" description="HTH araC/xylS-type" evidence="4">
    <location>
        <begin position="247"/>
        <end position="346"/>
    </location>
</feature>